<dbReference type="GO" id="GO:0005886">
    <property type="term" value="C:plasma membrane"/>
    <property type="evidence" value="ECO:0007669"/>
    <property type="project" value="UniProtKB-SubCell"/>
</dbReference>
<evidence type="ECO:0000256" key="13">
    <source>
        <dbReference type="ARBA" id="ARBA00053015"/>
    </source>
</evidence>
<feature type="transmembrane region" description="Helical" evidence="15">
    <location>
        <begin position="440"/>
        <end position="459"/>
    </location>
</feature>
<keyword evidence="20" id="KW-1185">Reference proteome</keyword>
<keyword evidence="9" id="KW-0067">ATP-binding</keyword>
<dbReference type="InterPro" id="IPR032807">
    <property type="entry name" value="GNVR"/>
</dbReference>
<dbReference type="InterPro" id="IPR050445">
    <property type="entry name" value="Bact_polysacc_biosynth/exp"/>
</dbReference>
<dbReference type="InterPro" id="IPR003856">
    <property type="entry name" value="LPS_length_determ_N"/>
</dbReference>
<dbReference type="FunFam" id="3.40.50.300:FF:000527">
    <property type="entry name" value="Tyrosine-protein kinase etk"/>
    <property type="match status" value="1"/>
</dbReference>
<dbReference type="InterPro" id="IPR005702">
    <property type="entry name" value="Wzc-like_C"/>
</dbReference>
<evidence type="ECO:0000313" key="19">
    <source>
        <dbReference type="EMBL" id="QEL11247.1"/>
    </source>
</evidence>
<keyword evidence="12" id="KW-0829">Tyrosine-protein kinase</keyword>
<dbReference type="AlphaFoldDB" id="A0A5C0ZZR2"/>
<keyword evidence="7" id="KW-0547">Nucleotide-binding</keyword>
<dbReference type="Pfam" id="PF13614">
    <property type="entry name" value="AAA_31"/>
    <property type="match status" value="1"/>
</dbReference>
<feature type="coiled-coil region" evidence="14">
    <location>
        <begin position="269"/>
        <end position="310"/>
    </location>
</feature>
<dbReference type="SUPFAM" id="SSF52540">
    <property type="entry name" value="P-loop containing nucleoside triphosphate hydrolases"/>
    <property type="match status" value="1"/>
</dbReference>
<comment type="similarity">
    <text evidence="2">Belongs to the etk/wzc family.</text>
</comment>
<dbReference type="Pfam" id="PF13807">
    <property type="entry name" value="GNVR"/>
    <property type="match status" value="1"/>
</dbReference>
<keyword evidence="6 15" id="KW-0812">Transmembrane</keyword>
<evidence type="ECO:0000256" key="12">
    <source>
        <dbReference type="ARBA" id="ARBA00023137"/>
    </source>
</evidence>
<evidence type="ECO:0000313" key="20">
    <source>
        <dbReference type="Proteomes" id="UP000322553"/>
    </source>
</evidence>
<evidence type="ECO:0000256" key="4">
    <source>
        <dbReference type="ARBA" id="ARBA00022519"/>
    </source>
</evidence>
<dbReference type="Gene3D" id="3.40.50.300">
    <property type="entry name" value="P-loop containing nucleotide triphosphate hydrolases"/>
    <property type="match status" value="1"/>
</dbReference>
<evidence type="ECO:0000256" key="6">
    <source>
        <dbReference type="ARBA" id="ARBA00022692"/>
    </source>
</evidence>
<evidence type="ECO:0000256" key="7">
    <source>
        <dbReference type="ARBA" id="ARBA00022741"/>
    </source>
</evidence>
<keyword evidence="8 19" id="KW-0418">Kinase</keyword>
<evidence type="ECO:0000256" key="8">
    <source>
        <dbReference type="ARBA" id="ARBA00022777"/>
    </source>
</evidence>
<keyword evidence="11 15" id="KW-0472">Membrane</keyword>
<organism evidence="19 20">
    <name type="scientific">Kushneria phosphatilytica</name>
    <dbReference type="NCBI Taxonomy" id="657387"/>
    <lineage>
        <taxon>Bacteria</taxon>
        <taxon>Pseudomonadati</taxon>
        <taxon>Pseudomonadota</taxon>
        <taxon>Gammaproteobacteria</taxon>
        <taxon>Oceanospirillales</taxon>
        <taxon>Halomonadaceae</taxon>
        <taxon>Kushneria</taxon>
    </lineage>
</organism>
<dbReference type="PANTHER" id="PTHR32309">
    <property type="entry name" value="TYROSINE-PROTEIN KINASE"/>
    <property type="match status" value="1"/>
</dbReference>
<keyword evidence="3" id="KW-1003">Cell membrane</keyword>
<evidence type="ECO:0000259" key="16">
    <source>
        <dbReference type="Pfam" id="PF02706"/>
    </source>
</evidence>
<dbReference type="InterPro" id="IPR025669">
    <property type="entry name" value="AAA_dom"/>
</dbReference>
<evidence type="ECO:0000256" key="3">
    <source>
        <dbReference type="ARBA" id="ARBA00022475"/>
    </source>
</evidence>
<dbReference type="EC" id="2.7.10.2" evidence="19"/>
<dbReference type="Proteomes" id="UP000322553">
    <property type="component" value="Chromosome"/>
</dbReference>
<sequence>MASSIEKDQSAGTSDEVDLGRLFGLLLDHKWLIAAITAAFTALGIIYGAMQTPIYQANALMEIEERANSSNPVQDIGIFGQATSRSPSEIQILQSRMVLGKAVDRENLQMVVKPKRFPVIGAMLARRGFERPGFASGWSSVWANENVNVTHFVIPREWVGRPLTLRVTGPDSYALLDGGNTVVEGQVGKLAQSRNGNVEIRVMDINSGKGAEFTLLKRSQLSAINGLRGRFNVEEAGQSSTGILDLTLKGTEPQQVEDSLKAISEIYVTQNIERQSAETQQSLDFLKKQIPQVREQLSNAENELNNYRVSQDSVDLNQETQSVLNRLVNVEGQLNQLSFNEADISQRFTKNHPEYKSLLEKKQQLQNEKAQLQKQVNNLPETQQKVLRLQRNVNVTQDIYTQLLNRMQELNIAKAGAIGNVRIIDNAVVEPWPVAPRKTLITFIFMVIGFVLSVVFVLIRGAMKQGVESSDQIENIGLPVYASVPLSSSQNRLTRRLGMLGRGKRGTGTVDRGVLAISDTMDPSVEAVRSLRTSLQFAMMEASDSRLMITGPSPGVGKSFITANLGVVCAQAGQRVLMIDADMRKGHLHQMFDGKSSSGLSDILLRNDVPENIIRHTTVENLDYVARGTVPPNPAELLMNVRFSEFLEWADRHYDLIIMDTPPILAVTDAAIVGKQAGTSLMVARYGVNPPRELEHVMRRFRTSGVEIKGCILNAIEQHASSRYSNYYYAYR</sequence>
<feature type="coiled-coil region" evidence="14">
    <location>
        <begin position="355"/>
        <end position="392"/>
    </location>
</feature>
<proteinExistence type="inferred from homology"/>
<dbReference type="CDD" id="cd05387">
    <property type="entry name" value="BY-kinase"/>
    <property type="match status" value="1"/>
</dbReference>
<dbReference type="KEGG" id="kuy:FY550_08920"/>
<comment type="subcellular location">
    <subcellularLocation>
        <location evidence="1">Cell inner membrane</location>
        <topology evidence="1">Multi-pass membrane protein</topology>
    </subcellularLocation>
</comment>
<comment type="catalytic activity">
    <reaction evidence="13">
        <text>L-tyrosyl-[protein] + ATP = O-phospho-L-tyrosyl-[protein] + ADP + H(+)</text>
        <dbReference type="Rhea" id="RHEA:10596"/>
        <dbReference type="Rhea" id="RHEA-COMP:10136"/>
        <dbReference type="Rhea" id="RHEA-COMP:20101"/>
        <dbReference type="ChEBI" id="CHEBI:15378"/>
        <dbReference type="ChEBI" id="CHEBI:30616"/>
        <dbReference type="ChEBI" id="CHEBI:46858"/>
        <dbReference type="ChEBI" id="CHEBI:61978"/>
        <dbReference type="ChEBI" id="CHEBI:456216"/>
    </reaction>
</comment>
<dbReference type="InterPro" id="IPR027417">
    <property type="entry name" value="P-loop_NTPase"/>
</dbReference>
<keyword evidence="4" id="KW-0997">Cell inner membrane</keyword>
<keyword evidence="10 15" id="KW-1133">Transmembrane helix</keyword>
<dbReference type="OrthoDB" id="9775724at2"/>
<evidence type="ECO:0000256" key="5">
    <source>
        <dbReference type="ARBA" id="ARBA00022679"/>
    </source>
</evidence>
<reference evidence="19 20" key="1">
    <citation type="submission" date="2019-08" db="EMBL/GenBank/DDBJ databases">
        <title>Complete genome sequence of Kushneria sp. YCWA18, a halophilic phosphate-solubilizing bacterium isolated from Daqiao saltern in China.</title>
        <authorList>
            <person name="Du G.-X."/>
            <person name="Qu L.-Y."/>
        </authorList>
    </citation>
    <scope>NUCLEOTIDE SEQUENCE [LARGE SCALE GENOMIC DNA]</scope>
    <source>
        <strain evidence="19 20">YCWA18</strain>
    </source>
</reference>
<evidence type="ECO:0000259" key="18">
    <source>
        <dbReference type="Pfam" id="PF13807"/>
    </source>
</evidence>
<evidence type="ECO:0000256" key="14">
    <source>
        <dbReference type="SAM" id="Coils"/>
    </source>
</evidence>
<name>A0A5C0ZZR2_9GAMM</name>
<dbReference type="EMBL" id="CP043420">
    <property type="protein sequence ID" value="QEL11247.1"/>
    <property type="molecule type" value="Genomic_DNA"/>
</dbReference>
<protein>
    <submittedName>
        <fullName evidence="19">Polysaccharide biosynthesis tyrosine autokinase</fullName>
        <ecNumber evidence="19">2.7.10.2</ecNumber>
    </submittedName>
</protein>
<evidence type="ECO:0000256" key="1">
    <source>
        <dbReference type="ARBA" id="ARBA00004429"/>
    </source>
</evidence>
<feature type="transmembrane region" description="Helical" evidence="15">
    <location>
        <begin position="31"/>
        <end position="50"/>
    </location>
</feature>
<evidence type="ECO:0000256" key="15">
    <source>
        <dbReference type="SAM" id="Phobius"/>
    </source>
</evidence>
<dbReference type="Pfam" id="PF02706">
    <property type="entry name" value="Wzz"/>
    <property type="match status" value="1"/>
</dbReference>
<dbReference type="RefSeq" id="WP_084388023.1">
    <property type="nucleotide sequence ID" value="NZ_CP043420.1"/>
</dbReference>
<feature type="domain" description="Tyrosine-protein kinase G-rich" evidence="18">
    <location>
        <begin position="381"/>
        <end position="461"/>
    </location>
</feature>
<dbReference type="Pfam" id="PF23607">
    <property type="entry name" value="WZC_N"/>
    <property type="match status" value="1"/>
</dbReference>
<dbReference type="GO" id="GO:0042802">
    <property type="term" value="F:identical protein binding"/>
    <property type="evidence" value="ECO:0007669"/>
    <property type="project" value="UniProtKB-ARBA"/>
</dbReference>
<dbReference type="PANTHER" id="PTHR32309:SF32">
    <property type="entry name" value="TYROSINE-PROTEIN KINASE ETK-RELATED"/>
    <property type="match status" value="1"/>
</dbReference>
<evidence type="ECO:0000256" key="10">
    <source>
        <dbReference type="ARBA" id="ARBA00022989"/>
    </source>
</evidence>
<feature type="domain" description="Polysaccharide chain length determinant N-terminal" evidence="16">
    <location>
        <begin position="15"/>
        <end position="104"/>
    </location>
</feature>
<dbReference type="GO" id="GO:0004715">
    <property type="term" value="F:non-membrane spanning protein tyrosine kinase activity"/>
    <property type="evidence" value="ECO:0007669"/>
    <property type="project" value="UniProtKB-EC"/>
</dbReference>
<evidence type="ECO:0000259" key="17">
    <source>
        <dbReference type="Pfam" id="PF13614"/>
    </source>
</evidence>
<dbReference type="GO" id="GO:0005524">
    <property type="term" value="F:ATP binding"/>
    <property type="evidence" value="ECO:0007669"/>
    <property type="project" value="UniProtKB-KW"/>
</dbReference>
<gene>
    <name evidence="19" type="ORF">FY550_08920</name>
</gene>
<evidence type="ECO:0000256" key="11">
    <source>
        <dbReference type="ARBA" id="ARBA00023136"/>
    </source>
</evidence>
<keyword evidence="5 19" id="KW-0808">Transferase</keyword>
<dbReference type="NCBIfam" id="TIGR01007">
    <property type="entry name" value="eps_fam"/>
    <property type="match status" value="1"/>
</dbReference>
<keyword evidence="14" id="KW-0175">Coiled coil</keyword>
<accession>A0A5C0ZZR2</accession>
<feature type="domain" description="AAA" evidence="17">
    <location>
        <begin position="555"/>
        <end position="668"/>
    </location>
</feature>
<evidence type="ECO:0000256" key="2">
    <source>
        <dbReference type="ARBA" id="ARBA00008883"/>
    </source>
</evidence>
<evidence type="ECO:0000256" key="9">
    <source>
        <dbReference type="ARBA" id="ARBA00022840"/>
    </source>
</evidence>